<protein>
    <recommendedName>
        <fullName evidence="4">GIY-YIG domain-containing protein</fullName>
    </recommendedName>
</protein>
<feature type="region of interest" description="Disordered" evidence="1">
    <location>
        <begin position="148"/>
        <end position="225"/>
    </location>
</feature>
<feature type="compositionally biased region" description="Basic and acidic residues" evidence="1">
    <location>
        <begin position="184"/>
        <end position="199"/>
    </location>
</feature>
<dbReference type="EMBL" id="HBEK01017585">
    <property type="protein sequence ID" value="CAD8399600.1"/>
    <property type="molecule type" value="Transcribed_RNA"/>
</dbReference>
<proteinExistence type="predicted"/>
<gene>
    <name evidence="3" type="ORF">RMAR0315_LOCUS9593</name>
</gene>
<keyword evidence="2" id="KW-0472">Membrane</keyword>
<evidence type="ECO:0000313" key="3">
    <source>
        <dbReference type="EMBL" id="CAD8399600.1"/>
    </source>
</evidence>
<evidence type="ECO:0000256" key="1">
    <source>
        <dbReference type="SAM" id="MobiDB-lite"/>
    </source>
</evidence>
<sequence>MTNLGFVGLRIPLNTRRDPRLKKSERRRSSRLFRCRANLGMRGEDGSSRNKIFLSDLEPVSPEALNNRPLQYAKVGAYAVFDGADELRYVGYSRNVFAKLRLHSILQPQACVSFRLYFPDAGRDVSPQDLENVLDMWIVQNGKIPSGNTTERNLWESPAGTSQPPMPSRPTDPNYTIMKPSSTSKREREQEYERKDQFPRAKPYRRGYDDSSEYDPFDPFSAKRSSSRESIGSQFLDNVVYNDTWYPIVLISGVAFFLWIVNLSQVARPLTELN</sequence>
<feature type="transmembrane region" description="Helical" evidence="2">
    <location>
        <begin position="244"/>
        <end position="261"/>
    </location>
</feature>
<organism evidence="3">
    <name type="scientific">Rhodosorus marinus</name>
    <dbReference type="NCBI Taxonomy" id="101924"/>
    <lineage>
        <taxon>Eukaryota</taxon>
        <taxon>Rhodophyta</taxon>
        <taxon>Stylonematophyceae</taxon>
        <taxon>Stylonematales</taxon>
        <taxon>Stylonemataceae</taxon>
        <taxon>Rhodosorus</taxon>
    </lineage>
</organism>
<feature type="compositionally biased region" description="Polar residues" evidence="1">
    <location>
        <begin position="171"/>
        <end position="183"/>
    </location>
</feature>
<evidence type="ECO:0008006" key="4">
    <source>
        <dbReference type="Google" id="ProtNLM"/>
    </source>
</evidence>
<name>A0A7S0G772_9RHOD</name>
<keyword evidence="2" id="KW-1133">Transmembrane helix</keyword>
<evidence type="ECO:0000256" key="2">
    <source>
        <dbReference type="SAM" id="Phobius"/>
    </source>
</evidence>
<keyword evidence="2" id="KW-0812">Transmembrane</keyword>
<reference evidence="3" key="1">
    <citation type="submission" date="2021-01" db="EMBL/GenBank/DDBJ databases">
        <authorList>
            <person name="Corre E."/>
            <person name="Pelletier E."/>
            <person name="Niang G."/>
            <person name="Scheremetjew M."/>
            <person name="Finn R."/>
            <person name="Kale V."/>
            <person name="Holt S."/>
            <person name="Cochrane G."/>
            <person name="Meng A."/>
            <person name="Brown T."/>
            <person name="Cohen L."/>
        </authorList>
    </citation>
    <scope>NUCLEOTIDE SEQUENCE</scope>
    <source>
        <strain evidence="3">UTEX LB 2760</strain>
    </source>
</reference>
<dbReference type="AlphaFoldDB" id="A0A7S0G772"/>
<accession>A0A7S0G772</accession>